<dbReference type="SMART" id="SM00923">
    <property type="entry name" value="MbtH"/>
    <property type="match status" value="1"/>
</dbReference>
<dbReference type="InterPro" id="IPR037407">
    <property type="entry name" value="MLP_fam"/>
</dbReference>
<dbReference type="PANTHER" id="PTHR38444">
    <property type="entry name" value="ENTEROBACTIN BIOSYNTHESIS PROTEIN YBDZ"/>
    <property type="match status" value="1"/>
</dbReference>
<evidence type="ECO:0000259" key="1">
    <source>
        <dbReference type="SMART" id="SM00923"/>
    </source>
</evidence>
<evidence type="ECO:0000313" key="2">
    <source>
        <dbReference type="EMBL" id="RAS35364.1"/>
    </source>
</evidence>
<proteinExistence type="predicted"/>
<dbReference type="OrthoDB" id="7584480at2"/>
<dbReference type="Gene3D" id="3.90.820.10">
    <property type="entry name" value="Structural Genomics, Unknown Function 30-nov-00 1gh9 Mol_id"/>
    <property type="match status" value="1"/>
</dbReference>
<comment type="caution">
    <text evidence="2">The sequence shown here is derived from an EMBL/GenBank/DDBJ whole genome shotgun (WGS) entry which is preliminary data.</text>
</comment>
<dbReference type="Pfam" id="PF03621">
    <property type="entry name" value="MbtH"/>
    <property type="match status" value="1"/>
</dbReference>
<gene>
    <name evidence="2" type="ORF">BX591_10583</name>
</gene>
<sequence length="76" mass="8749">MSWGDENTNFHVVVNHEEQYSIWPDYREVPAGWRLAGKQGKKEECLAWIDQVWTDMRPLSLRKAMDADTVNGAAQA</sequence>
<accession>A0A329CUJ6</accession>
<dbReference type="STRING" id="1169143.GCA_000383275_04909"/>
<dbReference type="SUPFAM" id="SSF160582">
    <property type="entry name" value="MbtH-like"/>
    <property type="match status" value="1"/>
</dbReference>
<dbReference type="Proteomes" id="UP000248918">
    <property type="component" value="Unassembled WGS sequence"/>
</dbReference>
<dbReference type="GO" id="GO:0005829">
    <property type="term" value="C:cytosol"/>
    <property type="evidence" value="ECO:0007669"/>
    <property type="project" value="TreeGrafter"/>
</dbReference>
<reference evidence="2 3" key="1">
    <citation type="submission" date="2018-06" db="EMBL/GenBank/DDBJ databases">
        <title>Genomic Encyclopedia of Type Strains, Phase III (KMG-III): the genomes of soil and plant-associated and newly described type strains.</title>
        <authorList>
            <person name="Whitman W."/>
        </authorList>
    </citation>
    <scope>NUCLEOTIDE SEQUENCE [LARGE SCALE GENOMIC DNA]</scope>
    <source>
        <strain evidence="2 3">LMG 23644</strain>
    </source>
</reference>
<evidence type="ECO:0000313" key="3">
    <source>
        <dbReference type="Proteomes" id="UP000248918"/>
    </source>
</evidence>
<feature type="domain" description="MbtH-like" evidence="1">
    <location>
        <begin position="1"/>
        <end position="51"/>
    </location>
</feature>
<organism evidence="2 3">
    <name type="scientific">Paraburkholderia bryophila</name>
    <dbReference type="NCBI Taxonomy" id="420952"/>
    <lineage>
        <taxon>Bacteria</taxon>
        <taxon>Pseudomonadati</taxon>
        <taxon>Pseudomonadota</taxon>
        <taxon>Betaproteobacteria</taxon>
        <taxon>Burkholderiales</taxon>
        <taxon>Burkholderiaceae</taxon>
        <taxon>Paraburkholderia</taxon>
    </lineage>
</organism>
<dbReference type="InterPro" id="IPR038020">
    <property type="entry name" value="MbtH-like_sf"/>
</dbReference>
<dbReference type="RefSeq" id="WP_111931517.1">
    <property type="nucleotide sequence ID" value="NZ_CADFFP010000006.1"/>
</dbReference>
<dbReference type="EMBL" id="QLTK01000005">
    <property type="protein sequence ID" value="RAS35364.1"/>
    <property type="molecule type" value="Genomic_DNA"/>
</dbReference>
<dbReference type="InterPro" id="IPR005153">
    <property type="entry name" value="MbtH-like_dom"/>
</dbReference>
<name>A0A329CUJ6_9BURK</name>
<dbReference type="GO" id="GO:0019290">
    <property type="term" value="P:siderophore biosynthetic process"/>
    <property type="evidence" value="ECO:0007669"/>
    <property type="project" value="TreeGrafter"/>
</dbReference>
<protein>
    <submittedName>
        <fullName evidence="2">MbtH protein</fullName>
    </submittedName>
</protein>
<dbReference type="AlphaFoldDB" id="A0A329CUJ6"/>
<dbReference type="PANTHER" id="PTHR38444:SF1">
    <property type="entry name" value="ENTEROBACTIN BIOSYNTHESIS PROTEIN YBDZ"/>
    <property type="match status" value="1"/>
</dbReference>